<dbReference type="EMBL" id="FJUY01000029">
    <property type="protein sequence ID" value="CZT25688.1"/>
    <property type="molecule type" value="Genomic_DNA"/>
</dbReference>
<reference evidence="3 4" key="1">
    <citation type="submission" date="2016-03" db="EMBL/GenBank/DDBJ databases">
        <authorList>
            <person name="Ploux O."/>
        </authorList>
    </citation>
    <scope>NUCLEOTIDE SEQUENCE [LARGE SCALE GENOMIC DNA]</scope>
    <source>
        <strain evidence="3 4">URUG2</strain>
    </source>
</reference>
<dbReference type="SUPFAM" id="SSF54695">
    <property type="entry name" value="POZ domain"/>
    <property type="match status" value="1"/>
</dbReference>
<dbReference type="InterPro" id="IPR000210">
    <property type="entry name" value="BTB/POZ_dom"/>
</dbReference>
<name>A0A2D3VBZ5_9PEZI</name>
<evidence type="ECO:0000313" key="3">
    <source>
        <dbReference type="EMBL" id="CZT25688.1"/>
    </source>
</evidence>
<evidence type="ECO:0000259" key="2">
    <source>
        <dbReference type="PROSITE" id="PS50097"/>
    </source>
</evidence>
<feature type="domain" description="BTB" evidence="2">
    <location>
        <begin position="23"/>
        <end position="109"/>
    </location>
</feature>
<evidence type="ECO:0000256" key="1">
    <source>
        <dbReference type="SAM" id="MobiDB-lite"/>
    </source>
</evidence>
<dbReference type="PANTHER" id="PTHR24410:SF23">
    <property type="entry name" value="BTB DOMAIN-CONTAINING PROTEIN-RELATED"/>
    <property type="match status" value="1"/>
</dbReference>
<dbReference type="AlphaFoldDB" id="A0A2D3VBZ5"/>
<dbReference type="GeneID" id="35606376"/>
<organism evidence="3 4">
    <name type="scientific">Ramularia collo-cygni</name>
    <dbReference type="NCBI Taxonomy" id="112498"/>
    <lineage>
        <taxon>Eukaryota</taxon>
        <taxon>Fungi</taxon>
        <taxon>Dikarya</taxon>
        <taxon>Ascomycota</taxon>
        <taxon>Pezizomycotina</taxon>
        <taxon>Dothideomycetes</taxon>
        <taxon>Dothideomycetidae</taxon>
        <taxon>Mycosphaerellales</taxon>
        <taxon>Mycosphaerellaceae</taxon>
        <taxon>Ramularia</taxon>
    </lineage>
</organism>
<proteinExistence type="predicted"/>
<dbReference type="PROSITE" id="PS50097">
    <property type="entry name" value="BTB"/>
    <property type="match status" value="1"/>
</dbReference>
<dbReference type="OrthoDB" id="6359816at2759"/>
<dbReference type="PANTHER" id="PTHR24410">
    <property type="entry name" value="HL07962P-RELATED"/>
    <property type="match status" value="1"/>
</dbReference>
<accession>A0A2D3VBZ5</accession>
<feature type="region of interest" description="Disordered" evidence="1">
    <location>
        <begin position="236"/>
        <end position="278"/>
    </location>
</feature>
<dbReference type="STRING" id="112498.A0A2D3VBZ5"/>
<gene>
    <name evidence="3" type="ORF">RCC_11357</name>
</gene>
<dbReference type="InterPro" id="IPR051481">
    <property type="entry name" value="BTB-POZ/Galectin-3-binding"/>
</dbReference>
<dbReference type="Pfam" id="PF00651">
    <property type="entry name" value="BTB"/>
    <property type="match status" value="1"/>
</dbReference>
<keyword evidence="4" id="KW-1185">Reference proteome</keyword>
<dbReference type="CDD" id="cd18186">
    <property type="entry name" value="BTB_POZ_ZBTB_KLHL-like"/>
    <property type="match status" value="1"/>
</dbReference>
<dbReference type="Proteomes" id="UP000225277">
    <property type="component" value="Unassembled WGS sequence"/>
</dbReference>
<dbReference type="InterPro" id="IPR011333">
    <property type="entry name" value="SKP1/BTB/POZ_sf"/>
</dbReference>
<dbReference type="SMART" id="SM00225">
    <property type="entry name" value="BTB"/>
    <property type="match status" value="1"/>
</dbReference>
<dbReference type="Gene3D" id="3.30.710.10">
    <property type="entry name" value="Potassium Channel Kv1.1, Chain A"/>
    <property type="match status" value="1"/>
</dbReference>
<protein>
    <recommendedName>
        <fullName evidence="2">BTB domain-containing protein</fullName>
    </recommendedName>
</protein>
<dbReference type="RefSeq" id="XP_023632346.1">
    <property type="nucleotide sequence ID" value="XM_023776578.1"/>
</dbReference>
<evidence type="ECO:0000313" key="4">
    <source>
        <dbReference type="Proteomes" id="UP000225277"/>
    </source>
</evidence>
<sequence>MSTSNAPGFVSGLKAFFDNPLYSDLTLMCGGEEFKVHRMLLHEQSPVFRKMLNGGFVVSHAPSAARTCDSADIKQESVTNQKVINVLDDPSVFRTFLKYLYTGQYDDTARGEMAPPEFAISIYAIADKYDFEPLRKAAARKLDETCDPKNNSNDFIAAIYAIEANTAPHDISLWNVVIPKIKANISALLQSPDFMQMATLDIPDLAAALFQSLDQSSAVVFRSRAIALPKISDNNVSKVKEESNVEDEEMSDMEQPAPGRRQPRNGPYRGHGRRLGDA</sequence>